<protein>
    <recommendedName>
        <fullName evidence="2">SLH domain-containing protein</fullName>
    </recommendedName>
</protein>
<dbReference type="InterPro" id="IPR001119">
    <property type="entry name" value="SLH_dom"/>
</dbReference>
<feature type="domain" description="SLH" evidence="2">
    <location>
        <begin position="948"/>
        <end position="1012"/>
    </location>
</feature>
<dbReference type="Gene3D" id="2.60.40.1120">
    <property type="entry name" value="Carboxypeptidase-like, regulatory domain"/>
    <property type="match status" value="1"/>
</dbReference>
<gene>
    <name evidence="3" type="ORF">SDC9_54454</name>
</gene>
<reference evidence="3" key="1">
    <citation type="submission" date="2019-08" db="EMBL/GenBank/DDBJ databases">
        <authorList>
            <person name="Kucharzyk K."/>
            <person name="Murdoch R.W."/>
            <person name="Higgins S."/>
            <person name="Loffler F."/>
        </authorList>
    </citation>
    <scope>NUCLEOTIDE SEQUENCE</scope>
</reference>
<accession>A0A644WWF3</accession>
<dbReference type="PROSITE" id="PS51272">
    <property type="entry name" value="SLH"/>
    <property type="match status" value="3"/>
</dbReference>
<dbReference type="InterPro" id="IPR013378">
    <property type="entry name" value="InlB-like_B-rpt"/>
</dbReference>
<name>A0A644WWF3_9ZZZZ</name>
<feature type="domain" description="SLH" evidence="2">
    <location>
        <begin position="1013"/>
        <end position="1072"/>
    </location>
</feature>
<dbReference type="InterPro" id="IPR042229">
    <property type="entry name" value="Listeria/Bacterioides_rpt_sf"/>
</dbReference>
<organism evidence="3">
    <name type="scientific">bioreactor metagenome</name>
    <dbReference type="NCBI Taxonomy" id="1076179"/>
    <lineage>
        <taxon>unclassified sequences</taxon>
        <taxon>metagenomes</taxon>
        <taxon>ecological metagenomes</taxon>
    </lineage>
</organism>
<dbReference type="Pfam" id="PF18998">
    <property type="entry name" value="Flg_new_2"/>
    <property type="match status" value="1"/>
</dbReference>
<comment type="caution">
    <text evidence="3">The sequence shown here is derived from an EMBL/GenBank/DDBJ whole genome shotgun (WGS) entry which is preliminary data.</text>
</comment>
<evidence type="ECO:0000259" key="2">
    <source>
        <dbReference type="PROSITE" id="PS51272"/>
    </source>
</evidence>
<evidence type="ECO:0000313" key="3">
    <source>
        <dbReference type="EMBL" id="MPM08142.1"/>
    </source>
</evidence>
<dbReference type="GO" id="GO:0030313">
    <property type="term" value="C:cell envelope"/>
    <property type="evidence" value="ECO:0007669"/>
    <property type="project" value="UniProtKB-SubCell"/>
</dbReference>
<dbReference type="Pfam" id="PF09479">
    <property type="entry name" value="Flg_new"/>
    <property type="match status" value="8"/>
</dbReference>
<dbReference type="Pfam" id="PF00395">
    <property type="entry name" value="SLH"/>
    <property type="match status" value="2"/>
</dbReference>
<dbReference type="Pfam" id="PF13620">
    <property type="entry name" value="CarboxypepD_reg"/>
    <property type="match status" value="1"/>
</dbReference>
<evidence type="ECO:0000256" key="1">
    <source>
        <dbReference type="ARBA" id="ARBA00004196"/>
    </source>
</evidence>
<dbReference type="AlphaFoldDB" id="A0A644WWF3"/>
<feature type="domain" description="SLH" evidence="2">
    <location>
        <begin position="1077"/>
        <end position="1134"/>
    </location>
</feature>
<sequence length="1134" mass="120216">MNKHTVSFMDGTKLLGSAAYYEGENYTLMDGSSLQKTGYTFGGWGVTGTQTMSTADVTHTAVWTPNTYKVVFHNDSTTTEQSFTYNAAAAALNGSFTKTGYSLSGWATTLNGPKVYNVGASVQNLSSVTNGTVDLYAVWQAQPYTVSFTNGGGTGTMAAQSFTHGVAQELTPNALTRTGYTFTGWKEGTTTYVNGQSVSATANMNLTAQWTPNSYTVVFKGNGANGGTPMSSQSFTYDESEKALTANGFTRTGYTFMGWNTKADGSGTPFTATQNVKNLTAVQNGTVTLYAVWTPNTYTVSFSAGTGSGTMNNQTHAYDTALALPDNTYTRLGYSFSGWNTKTDGSGLSYPNKASVKNLTADNGGTVTLYAMWTSDTYSLAFNSSGGVGVMDHQNFATGDSYTVSANRFEKPGYTFIGWNTKEDGNGTNYSAAAALMSLDNLNGANPTLYARWTANSYIVAFNANGGANSMSNQSFTYDVPQTLTANVFSRTGYTFLGWATSPMAETATYTNGQSVSNLTDIANGAVTLYAVWKANTYVVSFDGNGGSGDMLQQTIVRSAATALSANSYNRTGYTFVKWNTEPDGSGLFYADKQTVTNLPGDTASSITLYAQWTENAHYNLSGTVKDSNDALLSGATVKLMKGSTIVAQTKSGADGSYFIGNLNSGIYNLVASKDGKTVTTLVTIASDTIQNVAIPAAAANNSVLVVTNEPKVETPAPELTVGGLDHLADAVNADITMTVTAKAENKDSAEQLAIKAITGSQAVGMYLDMTVKKGNDTLENTDIVLEIVVPFNFSGKTTVKVLRYHAGAAEELEQLKALPTGNFVDKTCYLDMQSGLIHVYTSKFSTYAVSYTSLSGGSGSSTTTFPVNIASSNSTGSSVKPDKTTAVPGDKVTITIMPGEGYKLTGLSIIDASGKEITYTSNSNGTYTFTMPNSVVTVMPVFGNAESDFPFMDVPETHWAYGDISWVHKNGLMNGTGDGTAFEPNADTTRGMIVTVLWRMEGKPAAAAKAAFPDVTDGSYYAEAIAWAAEHKIVFGYDSGKFGPNDKITREQMVAILWRYAINKGYDVSVGERTSILSYSDAGSVSKYAVPSVQWACGAGLINGSDGKLMPQSNAARCQVAAMLHRFCISVAK</sequence>
<dbReference type="Gene3D" id="2.60.40.4270">
    <property type="entry name" value="Listeria-Bacteroides repeat domain"/>
    <property type="match status" value="7"/>
</dbReference>
<dbReference type="InterPro" id="IPR044060">
    <property type="entry name" value="Bacterial_rp_domain"/>
</dbReference>
<dbReference type="SUPFAM" id="SSF49478">
    <property type="entry name" value="Cna protein B-type domain"/>
    <property type="match status" value="1"/>
</dbReference>
<comment type="subcellular location">
    <subcellularLocation>
        <location evidence="1">Cell envelope</location>
    </subcellularLocation>
</comment>
<proteinExistence type="predicted"/>
<dbReference type="EMBL" id="VSSQ01001416">
    <property type="protein sequence ID" value="MPM08142.1"/>
    <property type="molecule type" value="Genomic_DNA"/>
</dbReference>
<dbReference type="NCBIfam" id="TIGR02543">
    <property type="entry name" value="List_Bact_rpt"/>
    <property type="match status" value="4"/>
</dbReference>